<comment type="similarity">
    <text evidence="1">Belongs to the proline racemase family.</text>
</comment>
<evidence type="ECO:0000313" key="3">
    <source>
        <dbReference type="EMBL" id="ONU83959.1"/>
    </source>
</evidence>
<dbReference type="Proteomes" id="UP000188543">
    <property type="component" value="Unassembled WGS sequence"/>
</dbReference>
<dbReference type="RefSeq" id="WP_059708479.1">
    <property type="nucleotide sequence ID" value="NZ_CADETK010000030.1"/>
</dbReference>
<dbReference type="PANTHER" id="PTHR33442">
    <property type="entry name" value="TRANS-3-HYDROXY-L-PROLINE DEHYDRATASE"/>
    <property type="match status" value="1"/>
</dbReference>
<dbReference type="OrthoDB" id="181267at2"/>
<protein>
    <recommendedName>
        <fullName evidence="5">Proline racemase</fullName>
    </recommendedName>
</protein>
<dbReference type="GO" id="GO:0047580">
    <property type="term" value="F:4-hydroxyproline epimerase activity"/>
    <property type="evidence" value="ECO:0007669"/>
    <property type="project" value="TreeGrafter"/>
</dbReference>
<sequence length="345" mass="37100">MKLKRMVNVVGVHTGGERNDVITGGVLDVPGNTIFEKMRYLETQADDLRKFLLHEPRGSVTQCVNLVLPPCDPEADAGFVIMEAEYYVPMSGSNTICTVTALLETGMIPMQEPYTDVTLEAPGGLVRVRAECRDGKCVNVRFSNVPCFVFGLDLPVEVPGLGTLKVDVAYGGMIYVLVDAQAVGFAIEPDEAGKMVEIGERIKAAAAEQIPAVHPENPDIHTINQTLFAGPLQRGADDGLRAKNSVIVSPGRVDRSPCGTGTSARLAVMHARGQIQPGERFVHESILGTEFIGEIAETLSVGGKPGVRPMITGSAWITGYHQYVLDASDPLPTGYTLSDLWRKPA</sequence>
<reference evidence="3 4" key="1">
    <citation type="submission" date="2016-08" db="EMBL/GenBank/DDBJ databases">
        <authorList>
            <person name="Seilhamer J.J."/>
        </authorList>
    </citation>
    <scope>NUCLEOTIDE SEQUENCE [LARGE SCALE GENOMIC DNA]</scope>
    <source>
        <strain evidence="3 4">VC14762</strain>
    </source>
</reference>
<dbReference type="PANTHER" id="PTHR33442:SF5">
    <property type="entry name" value="BIFUNCTIONAL TRANS-3-HYDROXY-L-PROLINE DEHYDRATASE_2-EPIMERASE"/>
    <property type="match status" value="1"/>
</dbReference>
<dbReference type="PIRSF" id="PIRSF029792">
    <property type="entry name" value="Pro_racemase"/>
    <property type="match status" value="1"/>
</dbReference>
<dbReference type="EMBL" id="MUTJ01000057">
    <property type="protein sequence ID" value="ONU83959.1"/>
    <property type="molecule type" value="Genomic_DNA"/>
</dbReference>
<organism evidence="3 4">
    <name type="scientific">Burkholderia cenocepacia</name>
    <dbReference type="NCBI Taxonomy" id="95486"/>
    <lineage>
        <taxon>Bacteria</taxon>
        <taxon>Pseudomonadati</taxon>
        <taxon>Pseudomonadota</taxon>
        <taxon>Betaproteobacteria</taxon>
        <taxon>Burkholderiales</taxon>
        <taxon>Burkholderiaceae</taxon>
        <taxon>Burkholderia</taxon>
        <taxon>Burkholderia cepacia complex</taxon>
    </lineage>
</organism>
<evidence type="ECO:0000256" key="1">
    <source>
        <dbReference type="ARBA" id="ARBA00007529"/>
    </source>
</evidence>
<accession>A0A1V2W1U1</accession>
<dbReference type="FunFam" id="3.10.310.10:FF:000005">
    <property type="entry name" value="Proline racemase"/>
    <property type="match status" value="1"/>
</dbReference>
<gene>
    <name evidence="3" type="ORF">A8E72_19365</name>
</gene>
<proteinExistence type="inferred from homology"/>
<evidence type="ECO:0008006" key="5">
    <source>
        <dbReference type="Google" id="ProtNLM"/>
    </source>
</evidence>
<feature type="active site" description="Proton donor" evidence="2">
    <location>
        <position position="258"/>
    </location>
</feature>
<evidence type="ECO:0000256" key="2">
    <source>
        <dbReference type="PIRSR" id="PIRSR029792-1"/>
    </source>
</evidence>
<dbReference type="AlphaFoldDB" id="A0A1V2W1U1"/>
<dbReference type="SFLD" id="SFLDS00028">
    <property type="entry name" value="Proline_Racemase"/>
    <property type="match status" value="1"/>
</dbReference>
<name>A0A1V2W1U1_9BURK</name>
<feature type="active site" description="Proton acceptor" evidence="2">
    <location>
        <position position="91"/>
    </location>
</feature>
<dbReference type="InterPro" id="IPR008794">
    <property type="entry name" value="Pro_racemase_fam"/>
</dbReference>
<dbReference type="Gene3D" id="3.10.310.10">
    <property type="entry name" value="Diaminopimelate Epimerase, Chain A, domain 1"/>
    <property type="match status" value="2"/>
</dbReference>
<dbReference type="SUPFAM" id="SSF54506">
    <property type="entry name" value="Diaminopimelate epimerase-like"/>
    <property type="match status" value="1"/>
</dbReference>
<comment type="caution">
    <text evidence="3">The sequence shown here is derived from an EMBL/GenBank/DDBJ whole genome shotgun (WGS) entry which is preliminary data.</text>
</comment>
<evidence type="ECO:0000313" key="4">
    <source>
        <dbReference type="Proteomes" id="UP000188543"/>
    </source>
</evidence>
<dbReference type="Pfam" id="PF05544">
    <property type="entry name" value="Pro_racemase"/>
    <property type="match status" value="1"/>
</dbReference>